<feature type="transmembrane region" description="Helical" evidence="1">
    <location>
        <begin position="74"/>
        <end position="96"/>
    </location>
</feature>
<dbReference type="STRING" id="1802435.A2114_00965"/>
<keyword evidence="1" id="KW-1133">Transmembrane helix</keyword>
<dbReference type="PROSITE" id="PS51257">
    <property type="entry name" value="PROKAR_LIPOPROTEIN"/>
    <property type="match status" value="1"/>
</dbReference>
<accession>A0A1G2QBM6</accession>
<feature type="transmembrane region" description="Helical" evidence="1">
    <location>
        <begin position="112"/>
        <end position="133"/>
    </location>
</feature>
<evidence type="ECO:0000313" key="2">
    <source>
        <dbReference type="EMBL" id="OHA57823.1"/>
    </source>
</evidence>
<sequence length="143" mass="15892">MLIFYKVMVLTILLSKVFGIYLVILGVACLARRKYLSSVFAGFVDHRLLRMVIAIAELVAGLFLVITHQDWSNLAAGIITFFGWAMTIEGVAYLFLSDRAVAKLFKVFNTKVWYIVGGLLSVVVGLYLISIGWDLNWAALIAA</sequence>
<organism evidence="2 3">
    <name type="scientific">Candidatus Vogelbacteria bacterium GWA1_51_14</name>
    <dbReference type="NCBI Taxonomy" id="1802435"/>
    <lineage>
        <taxon>Bacteria</taxon>
        <taxon>Candidatus Vogeliibacteriota</taxon>
    </lineage>
</organism>
<name>A0A1G2QBM6_9BACT</name>
<proteinExistence type="predicted"/>
<feature type="transmembrane region" description="Helical" evidence="1">
    <location>
        <begin position="6"/>
        <end position="28"/>
    </location>
</feature>
<dbReference type="AlphaFoldDB" id="A0A1G2QBM6"/>
<dbReference type="Proteomes" id="UP000176494">
    <property type="component" value="Unassembled WGS sequence"/>
</dbReference>
<protein>
    <submittedName>
        <fullName evidence="2">Uncharacterized protein</fullName>
    </submittedName>
</protein>
<reference evidence="2 3" key="1">
    <citation type="journal article" date="2016" name="Nat. Commun.">
        <title>Thousands of microbial genomes shed light on interconnected biogeochemical processes in an aquifer system.</title>
        <authorList>
            <person name="Anantharaman K."/>
            <person name="Brown C.T."/>
            <person name="Hug L.A."/>
            <person name="Sharon I."/>
            <person name="Castelle C.J."/>
            <person name="Probst A.J."/>
            <person name="Thomas B.C."/>
            <person name="Singh A."/>
            <person name="Wilkins M.J."/>
            <person name="Karaoz U."/>
            <person name="Brodie E.L."/>
            <person name="Williams K.H."/>
            <person name="Hubbard S.S."/>
            <person name="Banfield J.F."/>
        </authorList>
    </citation>
    <scope>NUCLEOTIDE SEQUENCE [LARGE SCALE GENOMIC DNA]</scope>
</reference>
<keyword evidence="1" id="KW-0812">Transmembrane</keyword>
<gene>
    <name evidence="2" type="ORF">A2114_00965</name>
</gene>
<comment type="caution">
    <text evidence="2">The sequence shown here is derived from an EMBL/GenBank/DDBJ whole genome shotgun (WGS) entry which is preliminary data.</text>
</comment>
<evidence type="ECO:0000256" key="1">
    <source>
        <dbReference type="SAM" id="Phobius"/>
    </source>
</evidence>
<evidence type="ECO:0000313" key="3">
    <source>
        <dbReference type="Proteomes" id="UP000176494"/>
    </source>
</evidence>
<feature type="transmembrane region" description="Helical" evidence="1">
    <location>
        <begin position="48"/>
        <end position="68"/>
    </location>
</feature>
<dbReference type="EMBL" id="MHTG01000005">
    <property type="protein sequence ID" value="OHA57823.1"/>
    <property type="molecule type" value="Genomic_DNA"/>
</dbReference>
<keyword evidence="1" id="KW-0472">Membrane</keyword>